<organism evidence="2 3">
    <name type="scientific">Geothermobacter ehrlichii</name>
    <dbReference type="NCBI Taxonomy" id="213224"/>
    <lineage>
        <taxon>Bacteria</taxon>
        <taxon>Pseudomonadati</taxon>
        <taxon>Thermodesulfobacteriota</taxon>
        <taxon>Desulfuromonadia</taxon>
        <taxon>Desulfuromonadales</taxon>
        <taxon>Geothermobacteraceae</taxon>
        <taxon>Geothermobacter</taxon>
    </lineage>
</organism>
<evidence type="ECO:0000313" key="3">
    <source>
        <dbReference type="Proteomes" id="UP000324159"/>
    </source>
</evidence>
<reference evidence="2 3" key="1">
    <citation type="submission" date="2019-07" db="EMBL/GenBank/DDBJ databases">
        <title>Genomic Encyclopedia of Type Strains, Phase IV (KMG-IV): sequencing the most valuable type-strain genomes for metagenomic binning, comparative biology and taxonomic classification.</title>
        <authorList>
            <person name="Goeker M."/>
        </authorList>
    </citation>
    <scope>NUCLEOTIDE SEQUENCE [LARGE SCALE GENOMIC DNA]</scope>
    <source>
        <strain evidence="2 3">SS015</strain>
    </source>
</reference>
<dbReference type="Gene3D" id="3.60.15.10">
    <property type="entry name" value="Ribonuclease Z/Hydroxyacylglutathione hydrolase-like"/>
    <property type="match status" value="1"/>
</dbReference>
<dbReference type="GO" id="GO:0016740">
    <property type="term" value="F:transferase activity"/>
    <property type="evidence" value="ECO:0007669"/>
    <property type="project" value="TreeGrafter"/>
</dbReference>
<dbReference type="SUPFAM" id="SSF56281">
    <property type="entry name" value="Metallo-hydrolase/oxidoreductase"/>
    <property type="match status" value="1"/>
</dbReference>
<gene>
    <name evidence="2" type="ORF">EDC39_1093</name>
</gene>
<dbReference type="InterPro" id="IPR052926">
    <property type="entry name" value="Metallo-beta-lactamase_dom"/>
</dbReference>
<dbReference type="Pfam" id="PF00753">
    <property type="entry name" value="Lactamase_B"/>
    <property type="match status" value="1"/>
</dbReference>
<dbReference type="InterPro" id="IPR041712">
    <property type="entry name" value="DHPS-like_MBL-fold"/>
</dbReference>
<keyword evidence="3" id="KW-1185">Reference proteome</keyword>
<dbReference type="PANTHER" id="PTHR13754">
    <property type="entry name" value="METALLO-BETA-LACTAMASE SUPERFAMILY PROTEIN"/>
    <property type="match status" value="1"/>
</dbReference>
<dbReference type="AlphaFoldDB" id="A0A5D3WIH3"/>
<proteinExistence type="predicted"/>
<evidence type="ECO:0000259" key="1">
    <source>
        <dbReference type="Pfam" id="PF00753"/>
    </source>
</evidence>
<accession>A0A5D3WIH3</accession>
<dbReference type="InterPro" id="IPR036866">
    <property type="entry name" value="RibonucZ/Hydroxyglut_hydro"/>
</dbReference>
<dbReference type="RefSeq" id="WP_148896249.1">
    <property type="nucleotide sequence ID" value="NZ_VNIB01000009.1"/>
</dbReference>
<dbReference type="PANTHER" id="PTHR13754:SF13">
    <property type="entry name" value="METALLO-BETA-LACTAMASE SUPERFAMILY PROTEIN (AFU_ORTHOLOGUE AFUA_3G07630)"/>
    <property type="match status" value="1"/>
</dbReference>
<protein>
    <submittedName>
        <fullName evidence="2">7, 8-dihydropterin-6-yl-methyl-4-(Beta-D-ribofuranosyl)aminobenzene 5'-phosphate synthase</fullName>
    </submittedName>
</protein>
<name>A0A5D3WIH3_9BACT</name>
<dbReference type="EMBL" id="VNIB01000009">
    <property type="protein sequence ID" value="TYO97600.1"/>
    <property type="molecule type" value="Genomic_DNA"/>
</dbReference>
<sequence length="279" mass="29883">MQVRVTVLCENSVASPFGVVGEHGWAVWIETDAGSWLFDTGQGVGLRNNAAVLGVDLAQAQGIVLSHGHYDHTAGLPTALGEQDGSVQVFAHPDLFLSRYWKKEDRQREIGLRYTRPYLEGLGARFDLATGFRAIAPGIYLTGEVPRTTPFEPVDPAMKLRDADGCWHQDPLLDDQALVVDTAAGLLVVLGCAHAGLINTLQHVRASLPGRPIHTVIGGTHLGFAEPAQLEATLDHLDSFGIRRLGASHCTGLANGARLAAALGDRYFFAAAGCRFELG</sequence>
<feature type="domain" description="Metallo-beta-lactamase" evidence="1">
    <location>
        <begin position="23"/>
        <end position="115"/>
    </location>
</feature>
<dbReference type="Proteomes" id="UP000324159">
    <property type="component" value="Unassembled WGS sequence"/>
</dbReference>
<dbReference type="InterPro" id="IPR001279">
    <property type="entry name" value="Metallo-B-lactamas"/>
</dbReference>
<dbReference type="OrthoDB" id="9803916at2"/>
<comment type="caution">
    <text evidence="2">The sequence shown here is derived from an EMBL/GenBank/DDBJ whole genome shotgun (WGS) entry which is preliminary data.</text>
</comment>
<dbReference type="CDD" id="cd07713">
    <property type="entry name" value="DHPS-like_MBL-fold"/>
    <property type="match status" value="1"/>
</dbReference>
<evidence type="ECO:0000313" key="2">
    <source>
        <dbReference type="EMBL" id="TYO97600.1"/>
    </source>
</evidence>